<organism evidence="2 3">
    <name type="scientific">Phaeocystidibacter marisrubri</name>
    <dbReference type="NCBI Taxonomy" id="1577780"/>
    <lineage>
        <taxon>Bacteria</taxon>
        <taxon>Pseudomonadati</taxon>
        <taxon>Bacteroidota</taxon>
        <taxon>Flavobacteriia</taxon>
        <taxon>Flavobacteriales</taxon>
        <taxon>Phaeocystidibacteraceae</taxon>
        <taxon>Phaeocystidibacter</taxon>
    </lineage>
</organism>
<keyword evidence="1" id="KW-0812">Transmembrane</keyword>
<feature type="transmembrane region" description="Helical" evidence="1">
    <location>
        <begin position="33"/>
        <end position="52"/>
    </location>
</feature>
<protein>
    <submittedName>
        <fullName evidence="2">Uncharacterized protein</fullName>
    </submittedName>
</protein>
<dbReference type="Proteomes" id="UP000484164">
    <property type="component" value="Unassembled WGS sequence"/>
</dbReference>
<accession>A0A6L3ZHB6</accession>
<evidence type="ECO:0000313" key="2">
    <source>
        <dbReference type="EMBL" id="KAB2817406.1"/>
    </source>
</evidence>
<keyword evidence="1" id="KW-0472">Membrane</keyword>
<sequence>MKDKVKKSGTSGAVYGLGMIGAMVYYIQAATSFWMGVLGVFKAFVWPAFLVYEGLRAMGA</sequence>
<evidence type="ECO:0000256" key="1">
    <source>
        <dbReference type="SAM" id="Phobius"/>
    </source>
</evidence>
<reference evidence="2 3" key="1">
    <citation type="submission" date="2019-10" db="EMBL/GenBank/DDBJ databases">
        <title>Genome sequence of Phaeocystidibacter marisrubri JCM30614 (type strain).</title>
        <authorList>
            <person name="Bowman J.P."/>
        </authorList>
    </citation>
    <scope>NUCLEOTIDE SEQUENCE [LARGE SCALE GENOMIC DNA]</scope>
    <source>
        <strain evidence="2 3">JCM 30614</strain>
    </source>
</reference>
<gene>
    <name evidence="2" type="ORF">F8C82_03145</name>
</gene>
<dbReference type="OrthoDB" id="679779at2"/>
<dbReference type="AlphaFoldDB" id="A0A6L3ZHB6"/>
<evidence type="ECO:0000313" key="3">
    <source>
        <dbReference type="Proteomes" id="UP000484164"/>
    </source>
</evidence>
<keyword evidence="1" id="KW-1133">Transmembrane helix</keyword>
<keyword evidence="3" id="KW-1185">Reference proteome</keyword>
<dbReference type="RefSeq" id="WP_151691977.1">
    <property type="nucleotide sequence ID" value="NZ_BMGX01000002.1"/>
</dbReference>
<dbReference type="EMBL" id="WBVQ01000001">
    <property type="protein sequence ID" value="KAB2817406.1"/>
    <property type="molecule type" value="Genomic_DNA"/>
</dbReference>
<comment type="caution">
    <text evidence="2">The sequence shown here is derived from an EMBL/GenBank/DDBJ whole genome shotgun (WGS) entry which is preliminary data.</text>
</comment>
<name>A0A6L3ZHB6_9FLAO</name>
<proteinExistence type="predicted"/>
<feature type="transmembrane region" description="Helical" evidence="1">
    <location>
        <begin position="12"/>
        <end position="27"/>
    </location>
</feature>